<protein>
    <recommendedName>
        <fullName evidence="12">C2H2-type domain-containing protein</fullName>
    </recommendedName>
</protein>
<reference evidence="13" key="2">
    <citation type="submission" date="2025-08" db="UniProtKB">
        <authorList>
            <consortium name="Ensembl"/>
        </authorList>
    </citation>
    <scope>IDENTIFICATION</scope>
</reference>
<evidence type="ECO:0000256" key="9">
    <source>
        <dbReference type="ARBA" id="ARBA00023163"/>
    </source>
</evidence>
<evidence type="ECO:0000256" key="7">
    <source>
        <dbReference type="ARBA" id="ARBA00023015"/>
    </source>
</evidence>
<keyword evidence="4" id="KW-0677">Repeat</keyword>
<dbReference type="PROSITE" id="PS00028">
    <property type="entry name" value="ZINC_FINGER_C2H2_1"/>
    <property type="match status" value="2"/>
</dbReference>
<dbReference type="FunFam" id="3.30.160.60:FF:000100">
    <property type="entry name" value="Zinc finger 45-like"/>
    <property type="match status" value="1"/>
</dbReference>
<dbReference type="FunFam" id="3.30.160.60:FF:001480">
    <property type="entry name" value="Si:cabz01071911.3"/>
    <property type="match status" value="1"/>
</dbReference>
<dbReference type="SUPFAM" id="SSF57667">
    <property type="entry name" value="beta-beta-alpha zinc fingers"/>
    <property type="match status" value="2"/>
</dbReference>
<keyword evidence="9" id="KW-0804">Transcription</keyword>
<evidence type="ECO:0000256" key="1">
    <source>
        <dbReference type="ARBA" id="ARBA00004123"/>
    </source>
</evidence>
<keyword evidence="3" id="KW-0479">Metal-binding</keyword>
<organism evidence="13 14">
    <name type="scientific">Oncorhynchus tshawytscha</name>
    <name type="common">Chinook salmon</name>
    <name type="synonym">Salmo tshawytscha</name>
    <dbReference type="NCBI Taxonomy" id="74940"/>
    <lineage>
        <taxon>Eukaryota</taxon>
        <taxon>Metazoa</taxon>
        <taxon>Chordata</taxon>
        <taxon>Craniata</taxon>
        <taxon>Vertebrata</taxon>
        <taxon>Euteleostomi</taxon>
        <taxon>Actinopterygii</taxon>
        <taxon>Neopterygii</taxon>
        <taxon>Teleostei</taxon>
        <taxon>Protacanthopterygii</taxon>
        <taxon>Salmoniformes</taxon>
        <taxon>Salmonidae</taxon>
        <taxon>Salmoninae</taxon>
        <taxon>Oncorhynchus</taxon>
    </lineage>
</organism>
<keyword evidence="5 11" id="KW-0863">Zinc-finger</keyword>
<keyword evidence="7" id="KW-0805">Transcription regulation</keyword>
<keyword evidence="6" id="KW-0862">Zinc</keyword>
<dbReference type="InterPro" id="IPR036236">
    <property type="entry name" value="Znf_C2H2_sf"/>
</dbReference>
<feature type="domain" description="C2H2-type" evidence="12">
    <location>
        <begin position="152"/>
        <end position="179"/>
    </location>
</feature>
<evidence type="ECO:0000256" key="11">
    <source>
        <dbReference type="PROSITE-ProRule" id="PRU00042"/>
    </source>
</evidence>
<dbReference type="Proteomes" id="UP000694402">
    <property type="component" value="Unassembled WGS sequence"/>
</dbReference>
<dbReference type="Pfam" id="PF00096">
    <property type="entry name" value="zf-C2H2"/>
    <property type="match status" value="2"/>
</dbReference>
<dbReference type="PANTHER" id="PTHR16515">
    <property type="entry name" value="PR DOMAIN ZINC FINGER PROTEIN"/>
    <property type="match status" value="1"/>
</dbReference>
<evidence type="ECO:0000256" key="2">
    <source>
        <dbReference type="ARBA" id="ARBA00006991"/>
    </source>
</evidence>
<dbReference type="SMART" id="SM00355">
    <property type="entry name" value="ZnF_C2H2"/>
    <property type="match status" value="3"/>
</dbReference>
<dbReference type="GO" id="GO:0005634">
    <property type="term" value="C:nucleus"/>
    <property type="evidence" value="ECO:0007669"/>
    <property type="project" value="UniProtKB-SubCell"/>
</dbReference>
<keyword evidence="14" id="KW-1185">Reference proteome</keyword>
<dbReference type="GO" id="GO:0003677">
    <property type="term" value="F:DNA binding"/>
    <property type="evidence" value="ECO:0007669"/>
    <property type="project" value="UniProtKB-KW"/>
</dbReference>
<keyword evidence="10" id="KW-0539">Nucleus</keyword>
<reference evidence="13" key="3">
    <citation type="submission" date="2025-09" db="UniProtKB">
        <authorList>
            <consortium name="Ensembl"/>
        </authorList>
    </citation>
    <scope>IDENTIFICATION</scope>
</reference>
<evidence type="ECO:0000259" key="12">
    <source>
        <dbReference type="PROSITE" id="PS50157"/>
    </source>
</evidence>
<name>A0AAZ3S522_ONCTS</name>
<dbReference type="Gene3D" id="3.30.160.60">
    <property type="entry name" value="Classic Zinc Finger"/>
    <property type="match status" value="3"/>
</dbReference>
<evidence type="ECO:0000256" key="4">
    <source>
        <dbReference type="ARBA" id="ARBA00022737"/>
    </source>
</evidence>
<dbReference type="PANTHER" id="PTHR16515:SF66">
    <property type="entry name" value="C2H2-TYPE DOMAIN-CONTAINING PROTEIN"/>
    <property type="match status" value="1"/>
</dbReference>
<dbReference type="GeneTree" id="ENSGT00940000162287"/>
<evidence type="ECO:0000256" key="8">
    <source>
        <dbReference type="ARBA" id="ARBA00023125"/>
    </source>
</evidence>
<feature type="domain" description="C2H2-type" evidence="12">
    <location>
        <begin position="97"/>
        <end position="116"/>
    </location>
</feature>
<dbReference type="GO" id="GO:0010468">
    <property type="term" value="P:regulation of gene expression"/>
    <property type="evidence" value="ECO:0007669"/>
    <property type="project" value="TreeGrafter"/>
</dbReference>
<feature type="domain" description="C2H2-type" evidence="12">
    <location>
        <begin position="124"/>
        <end position="151"/>
    </location>
</feature>
<evidence type="ECO:0000256" key="6">
    <source>
        <dbReference type="ARBA" id="ARBA00022833"/>
    </source>
</evidence>
<dbReference type="PROSITE" id="PS50157">
    <property type="entry name" value="ZINC_FINGER_C2H2_2"/>
    <property type="match status" value="3"/>
</dbReference>
<dbReference type="Ensembl" id="ENSOTST00005114292.1">
    <property type="protein sequence ID" value="ENSOTSP00005148208.1"/>
    <property type="gene ID" value="ENSOTSG00005048886.1"/>
</dbReference>
<sequence>LFLKPRLWRTERVTKPVDLTPFGTVTHIKGLDIPCYPPDNQNNASSHSSAVISNPVGLDSSPLLGPSSPLDPSPLLDLNSPLEEHCSKHSTTSRKTHHCHDCGKTFALKADLQRHMTLTKKRLSECRFCNKCYNSTCKLKAHVRLCHGGKPCTCPVCGKIFKYKGVLPKHMRIHQGEKSLSHGDCEKSFSHKGALNLYELTHTG</sequence>
<evidence type="ECO:0000256" key="5">
    <source>
        <dbReference type="ARBA" id="ARBA00022771"/>
    </source>
</evidence>
<reference evidence="14" key="1">
    <citation type="journal article" date="2018" name="PLoS ONE">
        <title>Chinook salmon (Oncorhynchus tshawytscha) genome and transcriptome.</title>
        <authorList>
            <person name="Christensen K.A."/>
            <person name="Leong J.S."/>
            <person name="Sakhrani D."/>
            <person name="Biagi C.A."/>
            <person name="Minkley D.R."/>
            <person name="Withler R.E."/>
            <person name="Rondeau E.B."/>
            <person name="Koop B.F."/>
            <person name="Devlin R.H."/>
        </authorList>
    </citation>
    <scope>NUCLEOTIDE SEQUENCE [LARGE SCALE GENOMIC DNA]</scope>
</reference>
<evidence type="ECO:0000256" key="10">
    <source>
        <dbReference type="ARBA" id="ARBA00023242"/>
    </source>
</evidence>
<comment type="similarity">
    <text evidence="2">Belongs to the krueppel C2H2-type zinc-finger protein family.</text>
</comment>
<accession>A0AAZ3S522</accession>
<evidence type="ECO:0000313" key="13">
    <source>
        <dbReference type="Ensembl" id="ENSOTSP00005148208.1"/>
    </source>
</evidence>
<dbReference type="InterPro" id="IPR013087">
    <property type="entry name" value="Znf_C2H2_type"/>
</dbReference>
<evidence type="ECO:0000313" key="14">
    <source>
        <dbReference type="Proteomes" id="UP000694402"/>
    </source>
</evidence>
<comment type="subcellular location">
    <subcellularLocation>
        <location evidence="1">Nucleus</location>
    </subcellularLocation>
</comment>
<keyword evidence="8" id="KW-0238">DNA-binding</keyword>
<dbReference type="InterPro" id="IPR050331">
    <property type="entry name" value="Zinc_finger"/>
</dbReference>
<dbReference type="AlphaFoldDB" id="A0AAZ3S522"/>
<proteinExistence type="inferred from homology"/>
<evidence type="ECO:0000256" key="3">
    <source>
        <dbReference type="ARBA" id="ARBA00022723"/>
    </source>
</evidence>
<dbReference type="GO" id="GO:0008270">
    <property type="term" value="F:zinc ion binding"/>
    <property type="evidence" value="ECO:0007669"/>
    <property type="project" value="UniProtKB-KW"/>
</dbReference>